<proteinExistence type="predicted"/>
<dbReference type="AlphaFoldDB" id="A0A4C1U4T9"/>
<accession>A0A4C1U4T9</accession>
<comment type="caution">
    <text evidence="1">The sequence shown here is derived from an EMBL/GenBank/DDBJ whole genome shotgun (WGS) entry which is preliminary data.</text>
</comment>
<dbReference type="Proteomes" id="UP000299102">
    <property type="component" value="Unassembled WGS sequence"/>
</dbReference>
<name>A0A4C1U4T9_EUMVA</name>
<evidence type="ECO:0000313" key="2">
    <source>
        <dbReference type="Proteomes" id="UP000299102"/>
    </source>
</evidence>
<reference evidence="1 2" key="1">
    <citation type="journal article" date="2019" name="Commun. Biol.">
        <title>The bagworm genome reveals a unique fibroin gene that provides high tensile strength.</title>
        <authorList>
            <person name="Kono N."/>
            <person name="Nakamura H."/>
            <person name="Ohtoshi R."/>
            <person name="Tomita M."/>
            <person name="Numata K."/>
            <person name="Arakawa K."/>
        </authorList>
    </citation>
    <scope>NUCLEOTIDE SEQUENCE [LARGE SCALE GENOMIC DNA]</scope>
</reference>
<organism evidence="1 2">
    <name type="scientific">Eumeta variegata</name>
    <name type="common">Bagworm moth</name>
    <name type="synonym">Eumeta japonica</name>
    <dbReference type="NCBI Taxonomy" id="151549"/>
    <lineage>
        <taxon>Eukaryota</taxon>
        <taxon>Metazoa</taxon>
        <taxon>Ecdysozoa</taxon>
        <taxon>Arthropoda</taxon>
        <taxon>Hexapoda</taxon>
        <taxon>Insecta</taxon>
        <taxon>Pterygota</taxon>
        <taxon>Neoptera</taxon>
        <taxon>Endopterygota</taxon>
        <taxon>Lepidoptera</taxon>
        <taxon>Glossata</taxon>
        <taxon>Ditrysia</taxon>
        <taxon>Tineoidea</taxon>
        <taxon>Psychidae</taxon>
        <taxon>Oiketicinae</taxon>
        <taxon>Eumeta</taxon>
    </lineage>
</organism>
<gene>
    <name evidence="1" type="ORF">EVAR_9568_1</name>
</gene>
<evidence type="ECO:0000313" key="1">
    <source>
        <dbReference type="EMBL" id="GBP20994.1"/>
    </source>
</evidence>
<keyword evidence="2" id="KW-1185">Reference proteome</keyword>
<dbReference type="EMBL" id="BGZK01000124">
    <property type="protein sequence ID" value="GBP20994.1"/>
    <property type="molecule type" value="Genomic_DNA"/>
</dbReference>
<sequence length="142" mass="15838">MKRTWKQFHIFAQPIHANATVCVCDRGQRCDRRGGDQSRVRLFNNLVSRICPPRAEVLRTRDDPRTGLLAQLVCQTPPTIVFPLDGVISFIISVLSDQVLGYHGFAAQHPSRPNIVGEIASSDTKLIYSTGHLRTGQNYLPA</sequence>
<protein>
    <submittedName>
        <fullName evidence="1">Uncharacterized protein</fullName>
    </submittedName>
</protein>